<dbReference type="RefSeq" id="WP_120190008.1">
    <property type="nucleotide sequence ID" value="NZ_MCHY01000009.1"/>
</dbReference>
<dbReference type="Pfam" id="PF10076">
    <property type="entry name" value="Phage_Mu_Gp48"/>
    <property type="match status" value="1"/>
</dbReference>
<dbReference type="EMBL" id="MCHY01000009">
    <property type="protein sequence ID" value="RKD22536.1"/>
    <property type="molecule type" value="Genomic_DNA"/>
</dbReference>
<evidence type="ECO:0000313" key="2">
    <source>
        <dbReference type="Proteomes" id="UP000284219"/>
    </source>
</evidence>
<reference evidence="1 2" key="1">
    <citation type="submission" date="2016-08" db="EMBL/GenBank/DDBJ databases">
        <title>Novel Firmicute Genomes.</title>
        <authorList>
            <person name="Poppleton D.I."/>
            <person name="Gribaldo S."/>
        </authorList>
    </citation>
    <scope>NUCLEOTIDE SEQUENCE [LARGE SCALE GENOMIC DNA]</scope>
    <source>
        <strain evidence="1 2">RAOx-1</strain>
    </source>
</reference>
<sequence length="203" mass="23787">MYGTGQYGTFLYSGQPSATSDDIQGYRPDLMSYLPRFYKDILEIRAIQEVNEDELEQIYSSIDDILNQLYIETATWGLDIWEREFGIHTDRSKTFVRRREIIRAKMRGAGTTTKEMIKNVAQAFSGGEVEVHEYPREYRFEIQFIGVRGIPPNMSGLIDAIDNIKPAHLAYSFKYTYTWWDKISELTWGDARTMTWNDLRVYE</sequence>
<dbReference type="Proteomes" id="UP000284219">
    <property type="component" value="Unassembled WGS sequence"/>
</dbReference>
<comment type="caution">
    <text evidence="1">The sequence shown here is derived from an EMBL/GenBank/DDBJ whole genome shotgun (WGS) entry which is preliminary data.</text>
</comment>
<accession>A0A419SFH5</accession>
<dbReference type="OrthoDB" id="1629754at2"/>
<evidence type="ECO:0008006" key="3">
    <source>
        <dbReference type="Google" id="ProtNLM"/>
    </source>
</evidence>
<keyword evidence="2" id="KW-1185">Reference proteome</keyword>
<gene>
    <name evidence="1" type="ORF">BEP19_09755</name>
</gene>
<organism evidence="1 2">
    <name type="scientific">Ammoniphilus oxalaticus</name>
    <dbReference type="NCBI Taxonomy" id="66863"/>
    <lineage>
        <taxon>Bacteria</taxon>
        <taxon>Bacillati</taxon>
        <taxon>Bacillota</taxon>
        <taxon>Bacilli</taxon>
        <taxon>Bacillales</taxon>
        <taxon>Paenibacillaceae</taxon>
        <taxon>Aneurinibacillus group</taxon>
        <taxon>Ammoniphilus</taxon>
    </lineage>
</organism>
<dbReference type="InterPro" id="IPR018755">
    <property type="entry name" value="Phage_Mu_Gp48"/>
</dbReference>
<evidence type="ECO:0000313" key="1">
    <source>
        <dbReference type="EMBL" id="RKD22536.1"/>
    </source>
</evidence>
<name>A0A419SFH5_9BACL</name>
<dbReference type="AlphaFoldDB" id="A0A419SFH5"/>
<protein>
    <recommendedName>
        <fullName evidence="3">Phage portal protein</fullName>
    </recommendedName>
</protein>
<proteinExistence type="predicted"/>